<feature type="transmembrane region" description="Helical" evidence="2">
    <location>
        <begin position="32"/>
        <end position="50"/>
    </location>
</feature>
<gene>
    <name evidence="3" type="ORF">GCM10009547_26620</name>
</gene>
<proteinExistence type="predicted"/>
<keyword evidence="4" id="KW-1185">Reference proteome</keyword>
<evidence type="ECO:0000313" key="3">
    <source>
        <dbReference type="EMBL" id="GAA0622413.1"/>
    </source>
</evidence>
<feature type="region of interest" description="Disordered" evidence="1">
    <location>
        <begin position="79"/>
        <end position="101"/>
    </location>
</feature>
<dbReference type="RefSeq" id="WP_344605539.1">
    <property type="nucleotide sequence ID" value="NZ_BAAAHE010000020.1"/>
</dbReference>
<accession>A0ABP3S0K7</accession>
<feature type="compositionally biased region" description="Basic and acidic residues" evidence="1">
    <location>
        <begin position="89"/>
        <end position="101"/>
    </location>
</feature>
<protein>
    <recommendedName>
        <fullName evidence="5">DUF4229 domain-containing protein</fullName>
    </recommendedName>
</protein>
<organism evidence="3 4">
    <name type="scientific">Sporichthya brevicatena</name>
    <dbReference type="NCBI Taxonomy" id="171442"/>
    <lineage>
        <taxon>Bacteria</taxon>
        <taxon>Bacillati</taxon>
        <taxon>Actinomycetota</taxon>
        <taxon>Actinomycetes</taxon>
        <taxon>Sporichthyales</taxon>
        <taxon>Sporichthyaceae</taxon>
        <taxon>Sporichthya</taxon>
    </lineage>
</organism>
<dbReference type="InterPro" id="IPR025323">
    <property type="entry name" value="DUF4229"/>
</dbReference>
<dbReference type="EMBL" id="BAAAHE010000020">
    <property type="protein sequence ID" value="GAA0622413.1"/>
    <property type="molecule type" value="Genomic_DNA"/>
</dbReference>
<dbReference type="Proteomes" id="UP001500957">
    <property type="component" value="Unassembled WGS sequence"/>
</dbReference>
<keyword evidence="2" id="KW-0812">Transmembrane</keyword>
<evidence type="ECO:0008006" key="5">
    <source>
        <dbReference type="Google" id="ProtNLM"/>
    </source>
</evidence>
<dbReference type="Pfam" id="PF14012">
    <property type="entry name" value="DUF4229"/>
    <property type="match status" value="1"/>
</dbReference>
<keyword evidence="2" id="KW-1133">Transmembrane helix</keyword>
<name>A0ABP3S0K7_9ACTN</name>
<keyword evidence="2" id="KW-0472">Membrane</keyword>
<evidence type="ECO:0000256" key="2">
    <source>
        <dbReference type="SAM" id="Phobius"/>
    </source>
</evidence>
<feature type="transmembrane region" description="Helical" evidence="2">
    <location>
        <begin position="7"/>
        <end position="26"/>
    </location>
</feature>
<reference evidence="4" key="1">
    <citation type="journal article" date="2019" name="Int. J. Syst. Evol. Microbiol.">
        <title>The Global Catalogue of Microorganisms (GCM) 10K type strain sequencing project: providing services to taxonomists for standard genome sequencing and annotation.</title>
        <authorList>
            <consortium name="The Broad Institute Genomics Platform"/>
            <consortium name="The Broad Institute Genome Sequencing Center for Infectious Disease"/>
            <person name="Wu L."/>
            <person name="Ma J."/>
        </authorList>
    </citation>
    <scope>NUCLEOTIDE SEQUENCE [LARGE SCALE GENOMIC DNA]</scope>
    <source>
        <strain evidence="4">JCM 10671</strain>
    </source>
</reference>
<evidence type="ECO:0000313" key="4">
    <source>
        <dbReference type="Proteomes" id="UP001500957"/>
    </source>
</evidence>
<comment type="caution">
    <text evidence="3">The sequence shown here is derived from an EMBL/GenBank/DDBJ whole genome shotgun (WGS) entry which is preliminary data.</text>
</comment>
<sequence length="101" mass="10651">MSPTLTYTLQRLALFLGTLVLCAAILRGTSFLLVLAIATVISGVLSYFVLAKSREQMAARVAGRMQRLGERLDAGAAAEDAALDAAEQAPRHPEAGAPKPE</sequence>
<evidence type="ECO:0000256" key="1">
    <source>
        <dbReference type="SAM" id="MobiDB-lite"/>
    </source>
</evidence>